<sequence>MSVLTSTKEYVVYKGESLVCMGTIQECAQHMGVLPKTVWFYTTPSYEKMLAKRKRARNYLTVTELEEDEG</sequence>
<dbReference type="RefSeq" id="WP_097963120.1">
    <property type="nucleotide sequence ID" value="NZ_NVOR01000007.1"/>
</dbReference>
<protein>
    <submittedName>
        <fullName evidence="1">Uncharacterized protein</fullName>
    </submittedName>
</protein>
<dbReference type="AlphaFoldDB" id="A0AA91VG98"/>
<organism evidence="1 2">
    <name type="scientific">Bacillus pseudomycoides</name>
    <dbReference type="NCBI Taxonomy" id="64104"/>
    <lineage>
        <taxon>Bacteria</taxon>
        <taxon>Bacillati</taxon>
        <taxon>Bacillota</taxon>
        <taxon>Bacilli</taxon>
        <taxon>Bacillales</taxon>
        <taxon>Bacillaceae</taxon>
        <taxon>Bacillus</taxon>
        <taxon>Bacillus cereus group</taxon>
    </lineage>
</organism>
<dbReference type="Proteomes" id="UP000221020">
    <property type="component" value="Unassembled WGS sequence"/>
</dbReference>
<dbReference type="EMBL" id="NVOR01000007">
    <property type="protein sequence ID" value="PED84322.1"/>
    <property type="molecule type" value="Genomic_DNA"/>
</dbReference>
<evidence type="ECO:0000313" key="1">
    <source>
        <dbReference type="EMBL" id="PED84322.1"/>
    </source>
</evidence>
<name>A0AA91VG98_9BACI</name>
<gene>
    <name evidence="1" type="ORF">CON65_02490</name>
</gene>
<accession>A0AA91VG98</accession>
<proteinExistence type="predicted"/>
<reference evidence="1 2" key="1">
    <citation type="submission" date="2017-09" db="EMBL/GenBank/DDBJ databases">
        <title>Large-scale bioinformatics analysis of Bacillus genomes uncovers conserved roles of natural products in bacterial physiology.</title>
        <authorList>
            <consortium name="Agbiome Team Llc"/>
            <person name="Bleich R.M."/>
            <person name="Grubbs K.J."/>
            <person name="Santa Maria K.C."/>
            <person name="Allen S.E."/>
            <person name="Farag S."/>
            <person name="Shank E.A."/>
            <person name="Bowers A."/>
        </authorList>
    </citation>
    <scope>NUCLEOTIDE SEQUENCE [LARGE SCALE GENOMIC DNA]</scope>
    <source>
        <strain evidence="1 2">AFS092012</strain>
    </source>
</reference>
<evidence type="ECO:0000313" key="2">
    <source>
        <dbReference type="Proteomes" id="UP000221020"/>
    </source>
</evidence>
<comment type="caution">
    <text evidence="1">The sequence shown here is derived from an EMBL/GenBank/DDBJ whole genome shotgun (WGS) entry which is preliminary data.</text>
</comment>